<accession>A0A8X7MLG6</accession>
<keyword evidence="4" id="KW-1185">Reference proteome</keyword>
<reference evidence="3" key="1">
    <citation type="submission" date="2016-04" db="EMBL/GenBank/DDBJ databases">
        <authorList>
            <person name="Nguyen H.D."/>
            <person name="Samba Siva P."/>
            <person name="Cullis J."/>
            <person name="Levesque C.A."/>
            <person name="Hambleton S."/>
        </authorList>
    </citation>
    <scope>NUCLEOTIDE SEQUENCE</scope>
    <source>
        <strain evidence="3">DAOMC 236426</strain>
    </source>
</reference>
<comment type="caution">
    <text evidence="3">The sequence shown here is derived from an EMBL/GenBank/DDBJ whole genome shotgun (WGS) entry which is preliminary data.</text>
</comment>
<evidence type="ECO:0000256" key="2">
    <source>
        <dbReference type="SAM" id="MobiDB-lite"/>
    </source>
</evidence>
<feature type="region of interest" description="Disordered" evidence="2">
    <location>
        <begin position="110"/>
        <end position="140"/>
    </location>
</feature>
<feature type="compositionally biased region" description="Low complexity" evidence="2">
    <location>
        <begin position="270"/>
        <end position="291"/>
    </location>
</feature>
<comment type="similarity">
    <text evidence="1">Belongs to the CWC16 family.</text>
</comment>
<reference evidence="3" key="2">
    <citation type="journal article" date="2019" name="IMA Fungus">
        <title>Genome sequencing and comparison of five Tilletia species to identify candidate genes for the detection of regulated species infecting wheat.</title>
        <authorList>
            <person name="Nguyen H.D.T."/>
            <person name="Sultana T."/>
            <person name="Kesanakurti P."/>
            <person name="Hambleton S."/>
        </authorList>
    </citation>
    <scope>NUCLEOTIDE SEQUENCE</scope>
    <source>
        <strain evidence="3">DAOMC 236426</strain>
    </source>
</reference>
<name>A0A8X7MLG6_9BASI</name>
<dbReference type="EMBL" id="LWDE02001628">
    <property type="protein sequence ID" value="KAE8239686.1"/>
    <property type="molecule type" value="Genomic_DNA"/>
</dbReference>
<proteinExistence type="inferred from homology"/>
<protein>
    <recommendedName>
        <fullName evidence="5">Coiled-coil domain-containing protein 130</fullName>
    </recommendedName>
</protein>
<dbReference type="GO" id="GO:0005684">
    <property type="term" value="C:U2-type spliceosomal complex"/>
    <property type="evidence" value="ECO:0007669"/>
    <property type="project" value="TreeGrafter"/>
</dbReference>
<dbReference type="Pfam" id="PF04502">
    <property type="entry name" value="Saf4_Yju2"/>
    <property type="match status" value="1"/>
</dbReference>
<dbReference type="AlphaFoldDB" id="A0A8X7MLG6"/>
<sequence>MQGFNMGRYRPPDKDPAKSSWNESHPLGKRAHKIDQGILVVRFELPFDIWCGSCEAHIGQGVRFNAEKRQIGKYLSTPIFAFRCKCTTCKHHFEIQTDPKNTRYVVTEGARQKEEDWDPEENGGHAVFDTEASSSAQPPDAFSHLEKTMTQAERAKLAEKRILELEEHSSARSFDPYALNFRLRSSFRVERKDLERHQRADDQLRQKIGWTEGQKLVKDSEEDRAEATAVWKREKDKAARDRVAAGYITPRTRSSAIAVAAKASTEPRQSSHSSSKLRSSTHAESSSSRSLATHRNRGSTSTLTPTAKALAARVLANTQRKTNPFG</sequence>
<dbReference type="PANTHER" id="PTHR12111">
    <property type="entry name" value="SPLICING FACTOR YJU2"/>
    <property type="match status" value="1"/>
</dbReference>
<evidence type="ECO:0000256" key="1">
    <source>
        <dbReference type="ARBA" id="ARBA00005595"/>
    </source>
</evidence>
<evidence type="ECO:0000313" key="4">
    <source>
        <dbReference type="Proteomes" id="UP000077684"/>
    </source>
</evidence>
<feature type="region of interest" description="Disordered" evidence="2">
    <location>
        <begin position="258"/>
        <end position="309"/>
    </location>
</feature>
<organism evidence="3 4">
    <name type="scientific">Tilletia controversa</name>
    <name type="common">dwarf bunt fungus</name>
    <dbReference type="NCBI Taxonomy" id="13291"/>
    <lineage>
        <taxon>Eukaryota</taxon>
        <taxon>Fungi</taxon>
        <taxon>Dikarya</taxon>
        <taxon>Basidiomycota</taxon>
        <taxon>Ustilaginomycotina</taxon>
        <taxon>Exobasidiomycetes</taxon>
        <taxon>Tilletiales</taxon>
        <taxon>Tilletiaceae</taxon>
        <taxon>Tilletia</taxon>
    </lineage>
</organism>
<dbReference type="Proteomes" id="UP000077684">
    <property type="component" value="Unassembled WGS sequence"/>
</dbReference>
<dbReference type="GO" id="GO:0000398">
    <property type="term" value="P:mRNA splicing, via spliceosome"/>
    <property type="evidence" value="ECO:0007669"/>
    <property type="project" value="InterPro"/>
</dbReference>
<gene>
    <name evidence="3" type="ORF">A4X06_0g8098</name>
</gene>
<evidence type="ECO:0008006" key="5">
    <source>
        <dbReference type="Google" id="ProtNLM"/>
    </source>
</evidence>
<evidence type="ECO:0000313" key="3">
    <source>
        <dbReference type="EMBL" id="KAE8239686.1"/>
    </source>
</evidence>
<dbReference type="PANTHER" id="PTHR12111:SF2">
    <property type="entry name" value="SPLICING FACTOR YJU2B-RELATED"/>
    <property type="match status" value="1"/>
</dbReference>
<dbReference type="InterPro" id="IPR007590">
    <property type="entry name" value="Saf4/Yju2"/>
</dbReference>
<feature type="region of interest" description="Disordered" evidence="2">
    <location>
        <begin position="1"/>
        <end position="27"/>
    </location>
</feature>
<dbReference type="GO" id="GO:0071014">
    <property type="term" value="C:post-mRNA release spliceosomal complex"/>
    <property type="evidence" value="ECO:0007669"/>
    <property type="project" value="TreeGrafter"/>
</dbReference>